<keyword evidence="1" id="KW-0805">Transcription regulation</keyword>
<organism evidence="6 7">
    <name type="scientific">Glutamicibacter soli</name>
    <dbReference type="NCBI Taxonomy" id="453836"/>
    <lineage>
        <taxon>Bacteria</taxon>
        <taxon>Bacillati</taxon>
        <taxon>Actinomycetota</taxon>
        <taxon>Actinomycetes</taxon>
        <taxon>Micrococcales</taxon>
        <taxon>Micrococcaceae</taxon>
        <taxon>Glutamicibacter</taxon>
    </lineage>
</organism>
<dbReference type="GO" id="GO:0003700">
    <property type="term" value="F:DNA-binding transcription factor activity"/>
    <property type="evidence" value="ECO:0007669"/>
    <property type="project" value="TreeGrafter"/>
</dbReference>
<feature type="DNA-binding region" description="H-T-H motif" evidence="4">
    <location>
        <begin position="42"/>
        <end position="61"/>
    </location>
</feature>
<keyword evidence="7" id="KW-1185">Reference proteome</keyword>
<feature type="domain" description="HTH tetR-type" evidence="5">
    <location>
        <begin position="20"/>
        <end position="79"/>
    </location>
</feature>
<keyword evidence="3" id="KW-0804">Transcription</keyword>
<evidence type="ECO:0000313" key="6">
    <source>
        <dbReference type="EMBL" id="RBM03903.1"/>
    </source>
</evidence>
<sequence length="235" mass="25738">MPTPIHRSSLLYVSTAQDDLTARARLRDAAIEAFAAQGFDESLRAIAARAQVTAGLVRHHFGSKQALRAECDATVLERYRRLKEESLRVNPGQVLNHLPTSRESGVLLLYILRSAREGAQAGRQFTEQLINEALALLDQAVSSGLIVPSRNEPARARYLILQSLGALVLYFALYPPKDPEDFSTVVKDYYGQIALPTLELYTEGLFADPGYLNEYLASDAAHIPPAGSAGDTVSR</sequence>
<dbReference type="PROSITE" id="PS01081">
    <property type="entry name" value="HTH_TETR_1"/>
    <property type="match status" value="1"/>
</dbReference>
<dbReference type="InterPro" id="IPR050109">
    <property type="entry name" value="HTH-type_TetR-like_transc_reg"/>
</dbReference>
<evidence type="ECO:0000313" key="7">
    <source>
        <dbReference type="Proteomes" id="UP000252167"/>
    </source>
</evidence>
<keyword evidence="2 4" id="KW-0238">DNA-binding</keyword>
<dbReference type="EMBL" id="POAF01000001">
    <property type="protein sequence ID" value="RBM03903.1"/>
    <property type="molecule type" value="Genomic_DNA"/>
</dbReference>
<dbReference type="PANTHER" id="PTHR30055">
    <property type="entry name" value="HTH-TYPE TRANSCRIPTIONAL REGULATOR RUTR"/>
    <property type="match status" value="1"/>
</dbReference>
<dbReference type="InterPro" id="IPR023772">
    <property type="entry name" value="DNA-bd_HTH_TetR-type_CS"/>
</dbReference>
<evidence type="ECO:0000259" key="5">
    <source>
        <dbReference type="PROSITE" id="PS50977"/>
    </source>
</evidence>
<dbReference type="AlphaFoldDB" id="A0A365YPE7"/>
<dbReference type="GO" id="GO:0000976">
    <property type="term" value="F:transcription cis-regulatory region binding"/>
    <property type="evidence" value="ECO:0007669"/>
    <property type="project" value="TreeGrafter"/>
</dbReference>
<reference evidence="6 7" key="1">
    <citation type="submission" date="2018-01" db="EMBL/GenBank/DDBJ databases">
        <title>Glutamicibacter soli strain NHPC-3 Whole genome sequence and assembly.</title>
        <authorList>
            <person name="Choudhury P."/>
            <person name="Gupta D."/>
            <person name="Sengupta K."/>
            <person name="Jawed A."/>
            <person name="Sultana N."/>
            <person name="Saha P."/>
        </authorList>
    </citation>
    <scope>NUCLEOTIDE SEQUENCE [LARGE SCALE GENOMIC DNA]</scope>
    <source>
        <strain evidence="6 7">NHPC-3</strain>
    </source>
</reference>
<dbReference type="Pfam" id="PF00440">
    <property type="entry name" value="TetR_N"/>
    <property type="match status" value="1"/>
</dbReference>
<dbReference type="PRINTS" id="PR00455">
    <property type="entry name" value="HTHTETR"/>
</dbReference>
<protein>
    <submittedName>
        <fullName evidence="6">TetR/AcrR family transcriptional regulator</fullName>
    </submittedName>
</protein>
<dbReference type="PANTHER" id="PTHR30055:SF234">
    <property type="entry name" value="HTH-TYPE TRANSCRIPTIONAL REGULATOR BETI"/>
    <property type="match status" value="1"/>
</dbReference>
<dbReference type="Pfam" id="PF17933">
    <property type="entry name" value="TetR_C_25"/>
    <property type="match status" value="1"/>
</dbReference>
<dbReference type="PROSITE" id="PS50977">
    <property type="entry name" value="HTH_TETR_2"/>
    <property type="match status" value="1"/>
</dbReference>
<dbReference type="Proteomes" id="UP000252167">
    <property type="component" value="Unassembled WGS sequence"/>
</dbReference>
<dbReference type="SUPFAM" id="SSF46689">
    <property type="entry name" value="Homeodomain-like"/>
    <property type="match status" value="1"/>
</dbReference>
<dbReference type="Gene3D" id="1.10.357.10">
    <property type="entry name" value="Tetracycline Repressor, domain 2"/>
    <property type="match status" value="1"/>
</dbReference>
<name>A0A365YPE7_9MICC</name>
<proteinExistence type="predicted"/>
<dbReference type="InterPro" id="IPR041484">
    <property type="entry name" value="TetR_C_25"/>
</dbReference>
<evidence type="ECO:0000256" key="2">
    <source>
        <dbReference type="ARBA" id="ARBA00023125"/>
    </source>
</evidence>
<evidence type="ECO:0000256" key="1">
    <source>
        <dbReference type="ARBA" id="ARBA00023015"/>
    </source>
</evidence>
<dbReference type="InterPro" id="IPR001647">
    <property type="entry name" value="HTH_TetR"/>
</dbReference>
<comment type="caution">
    <text evidence="6">The sequence shown here is derived from an EMBL/GenBank/DDBJ whole genome shotgun (WGS) entry which is preliminary data.</text>
</comment>
<evidence type="ECO:0000256" key="3">
    <source>
        <dbReference type="ARBA" id="ARBA00023163"/>
    </source>
</evidence>
<dbReference type="InterPro" id="IPR009057">
    <property type="entry name" value="Homeodomain-like_sf"/>
</dbReference>
<evidence type="ECO:0000256" key="4">
    <source>
        <dbReference type="PROSITE-ProRule" id="PRU00335"/>
    </source>
</evidence>
<gene>
    <name evidence="6" type="ORF">C1H84_00935</name>
</gene>
<accession>A0A365YPE7</accession>